<feature type="transmembrane region" description="Helical" evidence="1">
    <location>
        <begin position="12"/>
        <end position="33"/>
    </location>
</feature>
<keyword evidence="1" id="KW-0472">Membrane</keyword>
<accession>A0A1V9X8K9</accession>
<sequence>MEFTTSESCRGFFVVYIYIHTYLVCAMSSIVNCKQVSYNNHIRK</sequence>
<comment type="caution">
    <text evidence="2">The sequence shown here is derived from an EMBL/GenBank/DDBJ whole genome shotgun (WGS) entry which is preliminary data.</text>
</comment>
<keyword evidence="3" id="KW-1185">Reference proteome</keyword>
<evidence type="ECO:0000313" key="2">
    <source>
        <dbReference type="EMBL" id="OQR69642.1"/>
    </source>
</evidence>
<proteinExistence type="predicted"/>
<dbReference type="InParanoid" id="A0A1V9X8K9"/>
<evidence type="ECO:0000256" key="1">
    <source>
        <dbReference type="SAM" id="Phobius"/>
    </source>
</evidence>
<keyword evidence="1" id="KW-0812">Transmembrane</keyword>
<evidence type="ECO:0000313" key="3">
    <source>
        <dbReference type="Proteomes" id="UP000192247"/>
    </source>
</evidence>
<organism evidence="2 3">
    <name type="scientific">Tropilaelaps mercedesae</name>
    <dbReference type="NCBI Taxonomy" id="418985"/>
    <lineage>
        <taxon>Eukaryota</taxon>
        <taxon>Metazoa</taxon>
        <taxon>Ecdysozoa</taxon>
        <taxon>Arthropoda</taxon>
        <taxon>Chelicerata</taxon>
        <taxon>Arachnida</taxon>
        <taxon>Acari</taxon>
        <taxon>Parasitiformes</taxon>
        <taxon>Mesostigmata</taxon>
        <taxon>Gamasina</taxon>
        <taxon>Dermanyssoidea</taxon>
        <taxon>Laelapidae</taxon>
        <taxon>Tropilaelaps</taxon>
    </lineage>
</organism>
<dbReference type="Proteomes" id="UP000192247">
    <property type="component" value="Unassembled WGS sequence"/>
</dbReference>
<feature type="non-terminal residue" evidence="2">
    <location>
        <position position="44"/>
    </location>
</feature>
<name>A0A1V9X8K9_9ACAR</name>
<gene>
    <name evidence="2" type="ORF">BIW11_12139</name>
</gene>
<dbReference type="EMBL" id="MNPL01020250">
    <property type="protein sequence ID" value="OQR69642.1"/>
    <property type="molecule type" value="Genomic_DNA"/>
</dbReference>
<dbReference type="AlphaFoldDB" id="A0A1V9X8K9"/>
<keyword evidence="1" id="KW-1133">Transmembrane helix</keyword>
<protein>
    <submittedName>
        <fullName evidence="2">Uncharacterized protein</fullName>
    </submittedName>
</protein>
<reference evidence="2 3" key="1">
    <citation type="journal article" date="2017" name="Gigascience">
        <title>Draft genome of the honey bee ectoparasitic mite, Tropilaelaps mercedesae, is shaped by the parasitic life history.</title>
        <authorList>
            <person name="Dong X."/>
            <person name="Armstrong S.D."/>
            <person name="Xia D."/>
            <person name="Makepeace B.L."/>
            <person name="Darby A.C."/>
            <person name="Kadowaki T."/>
        </authorList>
    </citation>
    <scope>NUCLEOTIDE SEQUENCE [LARGE SCALE GENOMIC DNA]</scope>
    <source>
        <strain evidence="2">Wuxi-XJTLU</strain>
    </source>
</reference>